<feature type="region of interest" description="Disordered" evidence="12">
    <location>
        <begin position="1"/>
        <end position="46"/>
    </location>
</feature>
<name>A0AAE8MZ17_9PEZI</name>
<dbReference type="GO" id="GO:0032259">
    <property type="term" value="P:methylation"/>
    <property type="evidence" value="ECO:0007669"/>
    <property type="project" value="UniProtKB-KW"/>
</dbReference>
<keyword evidence="7" id="KW-0227">DNA damage</keyword>
<evidence type="ECO:0000256" key="3">
    <source>
        <dbReference type="ARBA" id="ARBA00011918"/>
    </source>
</evidence>
<evidence type="ECO:0000256" key="10">
    <source>
        <dbReference type="ARBA" id="ARBA00031621"/>
    </source>
</evidence>
<evidence type="ECO:0000313" key="14">
    <source>
        <dbReference type="EMBL" id="SPO03371.1"/>
    </source>
</evidence>
<sequence length="165" mass="17585">MATMTVTKAKTTRSVANPVTHASKITKTRPPKSSPAPLPSTTDKNLEPLLSKINSASITPFEKRVYATLLQVRPGHFTTYGAMAAHLSSSPRAIGNAMRRNPFAPAVPCHRVVASGGALGGFKGKWPKDGECDTLTEKRTLLRSEGVKLDGEGKRVIGSPFTGFV</sequence>
<dbReference type="GO" id="GO:0003908">
    <property type="term" value="F:methylated-DNA-[protein]-cysteine S-methyltransferase activity"/>
    <property type="evidence" value="ECO:0007669"/>
    <property type="project" value="UniProtKB-EC"/>
</dbReference>
<evidence type="ECO:0000256" key="12">
    <source>
        <dbReference type="SAM" id="MobiDB-lite"/>
    </source>
</evidence>
<organism evidence="14 15">
    <name type="scientific">Cephalotrichum gorgonifer</name>
    <dbReference type="NCBI Taxonomy" id="2041049"/>
    <lineage>
        <taxon>Eukaryota</taxon>
        <taxon>Fungi</taxon>
        <taxon>Dikarya</taxon>
        <taxon>Ascomycota</taxon>
        <taxon>Pezizomycotina</taxon>
        <taxon>Sordariomycetes</taxon>
        <taxon>Hypocreomycetidae</taxon>
        <taxon>Microascales</taxon>
        <taxon>Microascaceae</taxon>
        <taxon>Cephalotrichum</taxon>
    </lineage>
</organism>
<evidence type="ECO:0000256" key="6">
    <source>
        <dbReference type="ARBA" id="ARBA00022679"/>
    </source>
</evidence>
<dbReference type="InterPro" id="IPR036217">
    <property type="entry name" value="MethylDNA_cys_MeTrfase_DNAb"/>
</dbReference>
<evidence type="ECO:0000256" key="5">
    <source>
        <dbReference type="ARBA" id="ARBA00022603"/>
    </source>
</evidence>
<dbReference type="Gene3D" id="1.10.10.10">
    <property type="entry name" value="Winged helix-like DNA-binding domain superfamily/Winged helix DNA-binding domain"/>
    <property type="match status" value="1"/>
</dbReference>
<protein>
    <recommendedName>
        <fullName evidence="4">Methylated-DNA--protein-cysteine methyltransferase</fullName>
        <ecNumber evidence="3">2.1.1.63</ecNumber>
    </recommendedName>
    <alternativeName>
        <fullName evidence="9">6-O-methylguanine-DNA methyltransferase</fullName>
    </alternativeName>
    <alternativeName>
        <fullName evidence="10">O-6-methylguanine-DNA-alkyltransferase</fullName>
    </alternativeName>
</protein>
<dbReference type="NCBIfam" id="TIGR00589">
    <property type="entry name" value="ogt"/>
    <property type="match status" value="1"/>
</dbReference>
<keyword evidence="15" id="KW-1185">Reference proteome</keyword>
<evidence type="ECO:0000256" key="8">
    <source>
        <dbReference type="ARBA" id="ARBA00023204"/>
    </source>
</evidence>
<evidence type="ECO:0000256" key="1">
    <source>
        <dbReference type="ARBA" id="ARBA00001286"/>
    </source>
</evidence>
<proteinExistence type="inferred from homology"/>
<evidence type="ECO:0000256" key="9">
    <source>
        <dbReference type="ARBA" id="ARBA00030795"/>
    </source>
</evidence>
<dbReference type="EC" id="2.1.1.63" evidence="3"/>
<evidence type="ECO:0000256" key="4">
    <source>
        <dbReference type="ARBA" id="ARBA00015377"/>
    </source>
</evidence>
<keyword evidence="5 14" id="KW-0489">Methyltransferase</keyword>
<dbReference type="InterPro" id="IPR001497">
    <property type="entry name" value="MethylDNA_cys_MeTrfase_AS"/>
</dbReference>
<dbReference type="PANTHER" id="PTHR10815">
    <property type="entry name" value="METHYLATED-DNA--PROTEIN-CYSTEINE METHYLTRANSFERASE"/>
    <property type="match status" value="1"/>
</dbReference>
<dbReference type="Proteomes" id="UP001187682">
    <property type="component" value="Unassembled WGS sequence"/>
</dbReference>
<evidence type="ECO:0000259" key="13">
    <source>
        <dbReference type="Pfam" id="PF01035"/>
    </source>
</evidence>
<dbReference type="EMBL" id="ONZQ02000008">
    <property type="protein sequence ID" value="SPO03371.1"/>
    <property type="molecule type" value="Genomic_DNA"/>
</dbReference>
<accession>A0AAE8MZ17</accession>
<evidence type="ECO:0000256" key="2">
    <source>
        <dbReference type="ARBA" id="ARBA00008711"/>
    </source>
</evidence>
<comment type="catalytic activity">
    <reaction evidence="11">
        <text>a 6-O-methyl-2'-deoxyguanosine in DNA + L-cysteinyl-[protein] = S-methyl-L-cysteinyl-[protein] + a 2'-deoxyguanosine in DNA</text>
        <dbReference type="Rhea" id="RHEA:24000"/>
        <dbReference type="Rhea" id="RHEA-COMP:10131"/>
        <dbReference type="Rhea" id="RHEA-COMP:10132"/>
        <dbReference type="Rhea" id="RHEA-COMP:11367"/>
        <dbReference type="Rhea" id="RHEA-COMP:11368"/>
        <dbReference type="ChEBI" id="CHEBI:29950"/>
        <dbReference type="ChEBI" id="CHEBI:82612"/>
        <dbReference type="ChEBI" id="CHEBI:85445"/>
        <dbReference type="ChEBI" id="CHEBI:85448"/>
        <dbReference type="EC" id="2.1.1.63"/>
    </reaction>
</comment>
<keyword evidence="8" id="KW-0234">DNA repair</keyword>
<dbReference type="GO" id="GO:0006281">
    <property type="term" value="P:DNA repair"/>
    <property type="evidence" value="ECO:0007669"/>
    <property type="project" value="UniProtKB-KW"/>
</dbReference>
<feature type="domain" description="Methylated-DNA-[protein]-cysteine S-methyltransferase DNA binding" evidence="13">
    <location>
        <begin position="60"/>
        <end position="147"/>
    </location>
</feature>
<keyword evidence="6" id="KW-0808">Transferase</keyword>
<dbReference type="PROSITE" id="PS00374">
    <property type="entry name" value="MGMT"/>
    <property type="match status" value="1"/>
</dbReference>
<evidence type="ECO:0000313" key="15">
    <source>
        <dbReference type="Proteomes" id="UP001187682"/>
    </source>
</evidence>
<comment type="similarity">
    <text evidence="2">Belongs to the MGMT family.</text>
</comment>
<dbReference type="AlphaFoldDB" id="A0AAE8MZ17"/>
<comment type="caution">
    <text evidence="14">The sequence shown here is derived from an EMBL/GenBank/DDBJ whole genome shotgun (WGS) entry which is preliminary data.</text>
</comment>
<gene>
    <name evidence="14" type="ORF">DNG_06054</name>
</gene>
<dbReference type="InterPro" id="IPR014048">
    <property type="entry name" value="MethylDNA_cys_MeTrfase_DNA-bd"/>
</dbReference>
<dbReference type="InterPro" id="IPR036388">
    <property type="entry name" value="WH-like_DNA-bd_sf"/>
</dbReference>
<dbReference type="Pfam" id="PF01035">
    <property type="entry name" value="DNA_binding_1"/>
    <property type="match status" value="1"/>
</dbReference>
<evidence type="ECO:0000256" key="7">
    <source>
        <dbReference type="ARBA" id="ARBA00022763"/>
    </source>
</evidence>
<dbReference type="CDD" id="cd06445">
    <property type="entry name" value="ATase"/>
    <property type="match status" value="1"/>
</dbReference>
<dbReference type="SUPFAM" id="SSF46767">
    <property type="entry name" value="Methylated DNA-protein cysteine methyltransferase, C-terminal domain"/>
    <property type="match status" value="1"/>
</dbReference>
<comment type="catalytic activity">
    <reaction evidence="1">
        <text>a 4-O-methyl-thymidine in DNA + L-cysteinyl-[protein] = a thymidine in DNA + S-methyl-L-cysteinyl-[protein]</text>
        <dbReference type="Rhea" id="RHEA:53428"/>
        <dbReference type="Rhea" id="RHEA-COMP:10131"/>
        <dbReference type="Rhea" id="RHEA-COMP:10132"/>
        <dbReference type="Rhea" id="RHEA-COMP:13555"/>
        <dbReference type="Rhea" id="RHEA-COMP:13556"/>
        <dbReference type="ChEBI" id="CHEBI:29950"/>
        <dbReference type="ChEBI" id="CHEBI:82612"/>
        <dbReference type="ChEBI" id="CHEBI:137386"/>
        <dbReference type="ChEBI" id="CHEBI:137387"/>
        <dbReference type="EC" id="2.1.1.63"/>
    </reaction>
</comment>
<dbReference type="PANTHER" id="PTHR10815:SF13">
    <property type="entry name" value="METHYLATED-DNA--PROTEIN-CYSTEINE METHYLTRANSFERASE"/>
    <property type="match status" value="1"/>
</dbReference>
<evidence type="ECO:0000256" key="11">
    <source>
        <dbReference type="ARBA" id="ARBA00049348"/>
    </source>
</evidence>
<reference evidence="14" key="1">
    <citation type="submission" date="2018-03" db="EMBL/GenBank/DDBJ databases">
        <authorList>
            <person name="Guldener U."/>
        </authorList>
    </citation>
    <scope>NUCLEOTIDE SEQUENCE</scope>
</reference>